<sequence>MTQTSLILLAGLGMTQEKYILLEELAEASSYWVIAHALVKAAANLELTSLSNHNRRRLASIILELDCELYMKSWGFDEMEFKVVKEPQWQAAGLESSFDKMRRNLR</sequence>
<dbReference type="EMBL" id="BARU01038978">
    <property type="protein sequence ID" value="GAH89291.1"/>
    <property type="molecule type" value="Genomic_DNA"/>
</dbReference>
<evidence type="ECO:0000313" key="1">
    <source>
        <dbReference type="EMBL" id="GAH89291.1"/>
    </source>
</evidence>
<protein>
    <submittedName>
        <fullName evidence="1">Uncharacterized protein</fullName>
    </submittedName>
</protein>
<proteinExistence type="predicted"/>
<reference evidence="1" key="1">
    <citation type="journal article" date="2014" name="Front. Microbiol.">
        <title>High frequency of phylogenetically diverse reductive dehalogenase-homologous genes in deep subseafloor sedimentary metagenomes.</title>
        <authorList>
            <person name="Kawai M."/>
            <person name="Futagami T."/>
            <person name="Toyoda A."/>
            <person name="Takaki Y."/>
            <person name="Nishi S."/>
            <person name="Hori S."/>
            <person name="Arai W."/>
            <person name="Tsubouchi T."/>
            <person name="Morono Y."/>
            <person name="Uchiyama I."/>
            <person name="Ito T."/>
            <person name="Fujiyama A."/>
            <person name="Inagaki F."/>
            <person name="Takami H."/>
        </authorList>
    </citation>
    <scope>NUCLEOTIDE SEQUENCE</scope>
    <source>
        <strain evidence="1">Expedition CK06-06</strain>
    </source>
</reference>
<gene>
    <name evidence="1" type="ORF">S03H2_60484</name>
</gene>
<accession>X1J3J9</accession>
<dbReference type="AlphaFoldDB" id="X1J3J9"/>
<name>X1J3J9_9ZZZZ</name>
<comment type="caution">
    <text evidence="1">The sequence shown here is derived from an EMBL/GenBank/DDBJ whole genome shotgun (WGS) entry which is preliminary data.</text>
</comment>
<organism evidence="1">
    <name type="scientific">marine sediment metagenome</name>
    <dbReference type="NCBI Taxonomy" id="412755"/>
    <lineage>
        <taxon>unclassified sequences</taxon>
        <taxon>metagenomes</taxon>
        <taxon>ecological metagenomes</taxon>
    </lineage>
</organism>